<reference evidence="1" key="1">
    <citation type="submission" date="2022-12" db="EMBL/GenBank/DDBJ databases">
        <title>Genome assemblies of Blomia tropicalis.</title>
        <authorList>
            <person name="Cui Y."/>
        </authorList>
    </citation>
    <scope>NUCLEOTIDE SEQUENCE</scope>
    <source>
        <tissue evidence="1">Adult mites</tissue>
    </source>
</reference>
<organism evidence="1 2">
    <name type="scientific">Blomia tropicalis</name>
    <name type="common">Mite</name>
    <dbReference type="NCBI Taxonomy" id="40697"/>
    <lineage>
        <taxon>Eukaryota</taxon>
        <taxon>Metazoa</taxon>
        <taxon>Ecdysozoa</taxon>
        <taxon>Arthropoda</taxon>
        <taxon>Chelicerata</taxon>
        <taxon>Arachnida</taxon>
        <taxon>Acari</taxon>
        <taxon>Acariformes</taxon>
        <taxon>Sarcoptiformes</taxon>
        <taxon>Astigmata</taxon>
        <taxon>Glycyphagoidea</taxon>
        <taxon>Echimyopodidae</taxon>
        <taxon>Blomia</taxon>
    </lineage>
</organism>
<accession>A0A9Q0M205</accession>
<dbReference type="EMBL" id="JAPWDV010000003">
    <property type="protein sequence ID" value="KAJ6217634.1"/>
    <property type="molecule type" value="Genomic_DNA"/>
</dbReference>
<proteinExistence type="predicted"/>
<dbReference type="Proteomes" id="UP001142055">
    <property type="component" value="Chromosome 3"/>
</dbReference>
<name>A0A9Q0M205_BLOTA</name>
<evidence type="ECO:0000313" key="1">
    <source>
        <dbReference type="EMBL" id="KAJ6217634.1"/>
    </source>
</evidence>
<feature type="non-terminal residue" evidence="1">
    <location>
        <position position="54"/>
    </location>
</feature>
<keyword evidence="2" id="KW-1185">Reference proteome</keyword>
<gene>
    <name evidence="1" type="ORF">RDWZM_008791</name>
</gene>
<comment type="caution">
    <text evidence="1">The sequence shown here is derived from an EMBL/GenBank/DDBJ whole genome shotgun (WGS) entry which is preliminary data.</text>
</comment>
<protein>
    <submittedName>
        <fullName evidence="1">Uncharacterized protein</fullName>
    </submittedName>
</protein>
<sequence>MNLRKSSRFGSSTLNDNAQKNECKVNHKLAMNNFACMWVDIRWVGNDAKRLILS</sequence>
<evidence type="ECO:0000313" key="2">
    <source>
        <dbReference type="Proteomes" id="UP001142055"/>
    </source>
</evidence>
<dbReference type="AlphaFoldDB" id="A0A9Q0M205"/>